<evidence type="ECO:0000313" key="1">
    <source>
        <dbReference type="EMBL" id="GAA3923870.1"/>
    </source>
</evidence>
<dbReference type="EMBL" id="BAAAZU010000007">
    <property type="protein sequence ID" value="GAA3923870.1"/>
    <property type="molecule type" value="Genomic_DNA"/>
</dbReference>
<evidence type="ECO:0000313" key="2">
    <source>
        <dbReference type="Proteomes" id="UP001501727"/>
    </source>
</evidence>
<accession>A0ABP7MIA7</accession>
<keyword evidence="2" id="KW-1185">Reference proteome</keyword>
<dbReference type="RefSeq" id="WP_344759579.1">
    <property type="nucleotide sequence ID" value="NZ_BAAAZU010000007.1"/>
</dbReference>
<sequence>MLIDESVKLQRAIDDAIEGMKSINQAIDAEIFEFVQRSRAERTARRGQIARAHHEKQRFSRKVLLYRVNRGSLELAWSEIYYIKGSSTIRYKRVPANRSRAHLARLRAGAHVDEVDLLIKHEAEARAYRQIYTQFAKARRAVNQLQKAYDMLSGRSLKAAMQGKAELNGANSED</sequence>
<proteinExistence type="predicted"/>
<reference evidence="2" key="1">
    <citation type="journal article" date="2019" name="Int. J. Syst. Evol. Microbiol.">
        <title>The Global Catalogue of Microorganisms (GCM) 10K type strain sequencing project: providing services to taxonomists for standard genome sequencing and annotation.</title>
        <authorList>
            <consortium name="The Broad Institute Genomics Platform"/>
            <consortium name="The Broad Institute Genome Sequencing Center for Infectious Disease"/>
            <person name="Wu L."/>
            <person name="Ma J."/>
        </authorList>
    </citation>
    <scope>NUCLEOTIDE SEQUENCE [LARGE SCALE GENOMIC DNA]</scope>
    <source>
        <strain evidence="2">JCM 16916</strain>
    </source>
</reference>
<dbReference type="Proteomes" id="UP001501727">
    <property type="component" value="Unassembled WGS sequence"/>
</dbReference>
<gene>
    <name evidence="1" type="ORF">GCM10022229_17230</name>
</gene>
<name>A0ABP7MIA7_9GAMM</name>
<protein>
    <submittedName>
        <fullName evidence="1">Uncharacterized protein</fullName>
    </submittedName>
</protein>
<organism evidence="1 2">
    <name type="scientific">Luteimonas lutimaris</name>
    <dbReference type="NCBI Taxonomy" id="698645"/>
    <lineage>
        <taxon>Bacteria</taxon>
        <taxon>Pseudomonadati</taxon>
        <taxon>Pseudomonadota</taxon>
        <taxon>Gammaproteobacteria</taxon>
        <taxon>Lysobacterales</taxon>
        <taxon>Lysobacteraceae</taxon>
        <taxon>Luteimonas</taxon>
    </lineage>
</organism>
<comment type="caution">
    <text evidence="1">The sequence shown here is derived from an EMBL/GenBank/DDBJ whole genome shotgun (WGS) entry which is preliminary data.</text>
</comment>